<reference evidence="6 7" key="1">
    <citation type="submission" date="2024-12" db="EMBL/GenBank/DDBJ databases">
        <title>The unique morphological basis and parallel evolutionary history of personate flowers in Penstemon.</title>
        <authorList>
            <person name="Depatie T.H."/>
            <person name="Wessinger C.A."/>
        </authorList>
    </citation>
    <scope>NUCLEOTIDE SEQUENCE [LARGE SCALE GENOMIC DNA]</scope>
    <source>
        <strain evidence="6">WTNN_2</strain>
        <tissue evidence="6">Leaf</tissue>
    </source>
</reference>
<evidence type="ECO:0000259" key="4">
    <source>
        <dbReference type="Pfam" id="PF02678"/>
    </source>
</evidence>
<evidence type="ECO:0000256" key="2">
    <source>
        <dbReference type="RuleBase" id="RU003457"/>
    </source>
</evidence>
<dbReference type="PANTHER" id="PTHR13903:SF8">
    <property type="entry name" value="PIRIN"/>
    <property type="match status" value="1"/>
</dbReference>
<feature type="region of interest" description="Disordered" evidence="3">
    <location>
        <begin position="1"/>
        <end position="62"/>
    </location>
</feature>
<dbReference type="AlphaFoldDB" id="A0ABD3TFR2"/>
<dbReference type="InterPro" id="IPR012093">
    <property type="entry name" value="Pirin"/>
</dbReference>
<feature type="domain" description="Pirin C-terminal" evidence="5">
    <location>
        <begin position="415"/>
        <end position="520"/>
    </location>
</feature>
<evidence type="ECO:0000259" key="5">
    <source>
        <dbReference type="Pfam" id="PF05726"/>
    </source>
</evidence>
<proteinExistence type="inferred from homology"/>
<dbReference type="Pfam" id="PF02678">
    <property type="entry name" value="Pirin"/>
    <property type="match status" value="1"/>
</dbReference>
<dbReference type="InterPro" id="IPR008778">
    <property type="entry name" value="Pirin_C_dom"/>
</dbReference>
<feature type="domain" description="Pirin N-terminal" evidence="4">
    <location>
        <begin position="334"/>
        <end position="362"/>
    </location>
</feature>
<dbReference type="Pfam" id="PF14617">
    <property type="entry name" value="CMS1"/>
    <property type="match status" value="1"/>
</dbReference>
<dbReference type="InterPro" id="IPR003829">
    <property type="entry name" value="Pirin_N_dom"/>
</dbReference>
<dbReference type="PANTHER" id="PTHR13903">
    <property type="entry name" value="PIRIN-RELATED"/>
    <property type="match status" value="1"/>
</dbReference>
<keyword evidence="7" id="KW-1185">Reference proteome</keyword>
<dbReference type="InterPro" id="IPR011051">
    <property type="entry name" value="RmlC_Cupin_sf"/>
</dbReference>
<protein>
    <submittedName>
        <fullName evidence="6">Uncharacterized protein</fullName>
    </submittedName>
</protein>
<evidence type="ECO:0000313" key="6">
    <source>
        <dbReference type="EMBL" id="KAL3835038.1"/>
    </source>
</evidence>
<feature type="compositionally biased region" description="Basic residues" evidence="3">
    <location>
        <begin position="11"/>
        <end position="36"/>
    </location>
</feature>
<dbReference type="EMBL" id="JBJXBP010000004">
    <property type="protein sequence ID" value="KAL3835038.1"/>
    <property type="molecule type" value="Genomic_DNA"/>
</dbReference>
<dbReference type="Gene3D" id="3.40.50.300">
    <property type="entry name" value="P-loop containing nucleotide triphosphate hydrolases"/>
    <property type="match status" value="1"/>
</dbReference>
<dbReference type="InterPro" id="IPR027417">
    <property type="entry name" value="P-loop_NTPase"/>
</dbReference>
<comment type="caution">
    <text evidence="6">The sequence shown here is derived from an EMBL/GenBank/DDBJ whole genome shotgun (WGS) entry which is preliminary data.</text>
</comment>
<evidence type="ECO:0000313" key="7">
    <source>
        <dbReference type="Proteomes" id="UP001634393"/>
    </source>
</evidence>
<dbReference type="SUPFAM" id="SSF51182">
    <property type="entry name" value="RmlC-like cupins"/>
    <property type="match status" value="1"/>
</dbReference>
<evidence type="ECO:0000256" key="3">
    <source>
        <dbReference type="SAM" id="MobiDB-lite"/>
    </source>
</evidence>
<comment type="similarity">
    <text evidence="1 2">Belongs to the pirin family.</text>
</comment>
<dbReference type="InterPro" id="IPR032704">
    <property type="entry name" value="Cms1"/>
</dbReference>
<evidence type="ECO:0000256" key="1">
    <source>
        <dbReference type="ARBA" id="ARBA00008416"/>
    </source>
</evidence>
<name>A0ABD3TFR2_9LAMI</name>
<accession>A0ABD3TFR2</accession>
<sequence length="530" mass="59504">MGRNTTSAAATKRRSKQQPPLRPKKSIGKIKNKDKKSKSDKSRSSKRSEITNKKKTAASAEKGVVKNENEVVQWPTPSQQLSFFIDQYQSANRVQLSTLELDSLKETSIVELCRGPAENITGDLGEHVKVAFGSSWKKELCEKSLQEGQVDPGSPALLVISSSALRSLELIRELRPLTKECHSAKLFSKHMKVEEQVSILKDRVNVASGTPNRIKKLIDMEALGLSRLAVIVLDMHTDVKGYSLFTLPQVRDELWDLYRSYFHQPLLDGKLRLCLYGPITTKSRGKKNWLPRKSWQSPKVRVRVQLLGEALEVSPPAGFPDHPHRGFETVTYMLQWMTAGRGIVHSEMPAGEGPNLGLQLWINLSSKDKMIEPKYQELLNDEIPSSEKDGVQVKVIAGESMGAHSPVYTRTPTMYLDFTIKPNAQFHQTIPESWNSFVYIIEGEGVFGIPNSQPSPAHHILVLGPGDGLSVWNKSSNSLRFVLVGGQPINEPVVQHGPFVMNTQDEIDKTIEDYYYGKNGFEMARYWRSE</sequence>
<organism evidence="6 7">
    <name type="scientific">Penstemon smallii</name>
    <dbReference type="NCBI Taxonomy" id="265156"/>
    <lineage>
        <taxon>Eukaryota</taxon>
        <taxon>Viridiplantae</taxon>
        <taxon>Streptophyta</taxon>
        <taxon>Embryophyta</taxon>
        <taxon>Tracheophyta</taxon>
        <taxon>Spermatophyta</taxon>
        <taxon>Magnoliopsida</taxon>
        <taxon>eudicotyledons</taxon>
        <taxon>Gunneridae</taxon>
        <taxon>Pentapetalae</taxon>
        <taxon>asterids</taxon>
        <taxon>lamiids</taxon>
        <taxon>Lamiales</taxon>
        <taxon>Plantaginaceae</taxon>
        <taxon>Cheloneae</taxon>
        <taxon>Penstemon</taxon>
    </lineage>
</organism>
<dbReference type="InterPro" id="IPR014710">
    <property type="entry name" value="RmlC-like_jellyroll"/>
</dbReference>
<dbReference type="Gene3D" id="2.60.120.10">
    <property type="entry name" value="Jelly Rolls"/>
    <property type="match status" value="3"/>
</dbReference>
<feature type="compositionally biased region" description="Basic and acidic residues" evidence="3">
    <location>
        <begin position="37"/>
        <end position="52"/>
    </location>
</feature>
<dbReference type="Pfam" id="PF05726">
    <property type="entry name" value="Pirin_C"/>
    <property type="match status" value="1"/>
</dbReference>
<dbReference type="CDD" id="cd02247">
    <property type="entry name" value="cupin_pirin_C"/>
    <property type="match status" value="1"/>
</dbReference>
<gene>
    <name evidence="6" type="ORF">ACJIZ3_009774</name>
</gene>
<dbReference type="Proteomes" id="UP001634393">
    <property type="component" value="Unassembled WGS sequence"/>
</dbReference>